<proteinExistence type="predicted"/>
<reference evidence="1 2" key="1">
    <citation type="journal article" date="2018" name="Science">
        <title>The opium poppy genome and morphinan production.</title>
        <authorList>
            <person name="Guo L."/>
            <person name="Winzer T."/>
            <person name="Yang X."/>
            <person name="Li Y."/>
            <person name="Ning Z."/>
            <person name="He Z."/>
            <person name="Teodor R."/>
            <person name="Lu Y."/>
            <person name="Bowser T.A."/>
            <person name="Graham I.A."/>
            <person name="Ye K."/>
        </authorList>
    </citation>
    <scope>NUCLEOTIDE SEQUENCE [LARGE SCALE GENOMIC DNA]</scope>
    <source>
        <strain evidence="2">cv. HN1</strain>
        <tissue evidence="1">Leaves</tissue>
    </source>
</reference>
<gene>
    <name evidence="1" type="ORF">C5167_001626</name>
</gene>
<dbReference type="AlphaFoldDB" id="A0A4Y7KYJ5"/>
<dbReference type="Gramene" id="RZC77460">
    <property type="protein sequence ID" value="RZC77460"/>
    <property type="gene ID" value="C5167_001626"/>
</dbReference>
<dbReference type="STRING" id="3469.A0A4Y7KYJ5"/>
<dbReference type="Proteomes" id="UP000316621">
    <property type="component" value="Chromosome 9"/>
</dbReference>
<name>A0A4Y7KYJ5_PAPSO</name>
<keyword evidence="2" id="KW-1185">Reference proteome</keyword>
<protein>
    <submittedName>
        <fullName evidence="1">Uncharacterized protein</fullName>
    </submittedName>
</protein>
<sequence>MATKKPRIPETLFRVYKHRARTLADAIISLLPPPPSSPVQCRCKGRGCLDSYKNHRVDDSSEIW</sequence>
<dbReference type="EMBL" id="CM010723">
    <property type="protein sequence ID" value="RZC77460.1"/>
    <property type="molecule type" value="Genomic_DNA"/>
</dbReference>
<evidence type="ECO:0000313" key="2">
    <source>
        <dbReference type="Proteomes" id="UP000316621"/>
    </source>
</evidence>
<organism evidence="1 2">
    <name type="scientific">Papaver somniferum</name>
    <name type="common">Opium poppy</name>
    <dbReference type="NCBI Taxonomy" id="3469"/>
    <lineage>
        <taxon>Eukaryota</taxon>
        <taxon>Viridiplantae</taxon>
        <taxon>Streptophyta</taxon>
        <taxon>Embryophyta</taxon>
        <taxon>Tracheophyta</taxon>
        <taxon>Spermatophyta</taxon>
        <taxon>Magnoliopsida</taxon>
        <taxon>Ranunculales</taxon>
        <taxon>Papaveraceae</taxon>
        <taxon>Papaveroideae</taxon>
        <taxon>Papaver</taxon>
    </lineage>
</organism>
<evidence type="ECO:0000313" key="1">
    <source>
        <dbReference type="EMBL" id="RZC77460.1"/>
    </source>
</evidence>
<accession>A0A4Y7KYJ5</accession>